<evidence type="ECO:0000313" key="1">
    <source>
        <dbReference type="EMBL" id="RYU10178.1"/>
    </source>
</evidence>
<evidence type="ECO:0000313" key="2">
    <source>
        <dbReference type="Proteomes" id="UP000291189"/>
    </source>
</evidence>
<accession>A0A4Q5IY66</accession>
<dbReference type="AlphaFoldDB" id="A0A4Q5IY66"/>
<name>A0A4Q5IY66_9ACTN</name>
<protein>
    <submittedName>
        <fullName evidence="1">Uncharacterized protein</fullName>
    </submittedName>
</protein>
<organism evidence="1 2">
    <name type="scientific">Nocardioides iriomotensis</name>
    <dbReference type="NCBI Taxonomy" id="715784"/>
    <lineage>
        <taxon>Bacteria</taxon>
        <taxon>Bacillati</taxon>
        <taxon>Actinomycetota</taxon>
        <taxon>Actinomycetes</taxon>
        <taxon>Propionibacteriales</taxon>
        <taxon>Nocardioidaceae</taxon>
        <taxon>Nocardioides</taxon>
    </lineage>
</organism>
<reference evidence="1 2" key="1">
    <citation type="submission" date="2019-01" db="EMBL/GenBank/DDBJ databases">
        <title>Nocardioides guangzhouensis sp. nov., an actinobacterium isolated from soil.</title>
        <authorList>
            <person name="Fu Y."/>
            <person name="Cai Y."/>
            <person name="Lin Z."/>
            <person name="Chen P."/>
        </authorList>
    </citation>
    <scope>NUCLEOTIDE SEQUENCE [LARGE SCALE GENOMIC DNA]</scope>
    <source>
        <strain evidence="1 2">NBRC 105384</strain>
    </source>
</reference>
<proteinExistence type="predicted"/>
<dbReference type="Proteomes" id="UP000291189">
    <property type="component" value="Unassembled WGS sequence"/>
</dbReference>
<comment type="caution">
    <text evidence="1">The sequence shown here is derived from an EMBL/GenBank/DDBJ whole genome shotgun (WGS) entry which is preliminary data.</text>
</comment>
<sequence length="60" mass="6606">MEREVASIAERLVQEFNSLPWNVVVEAVCDCAGACREANPFFVEQAARAALARRPLTLAD</sequence>
<dbReference type="EMBL" id="SDPU01000032">
    <property type="protein sequence ID" value="RYU10178.1"/>
    <property type="molecule type" value="Genomic_DNA"/>
</dbReference>
<gene>
    <name evidence="1" type="ORF">ETU37_17355</name>
</gene>
<keyword evidence="2" id="KW-1185">Reference proteome</keyword>
<dbReference type="RefSeq" id="WP_129988616.1">
    <property type="nucleotide sequence ID" value="NZ_SDPU01000032.1"/>
</dbReference>